<dbReference type="SUPFAM" id="SSF53474">
    <property type="entry name" value="alpha/beta-Hydrolases"/>
    <property type="match status" value="1"/>
</dbReference>
<dbReference type="AlphaFoldDB" id="A0A4R2H121"/>
<dbReference type="Pfam" id="PF01738">
    <property type="entry name" value="DLH"/>
    <property type="match status" value="1"/>
</dbReference>
<evidence type="ECO:0000259" key="1">
    <source>
        <dbReference type="Pfam" id="PF01738"/>
    </source>
</evidence>
<name>A0A4R2H121_9ACTN</name>
<protein>
    <submittedName>
        <fullName evidence="2">Carboxymethylenebutenolidase</fullName>
    </submittedName>
</protein>
<dbReference type="GO" id="GO:0016787">
    <property type="term" value="F:hydrolase activity"/>
    <property type="evidence" value="ECO:0007669"/>
    <property type="project" value="InterPro"/>
</dbReference>
<dbReference type="Gene3D" id="3.40.50.1820">
    <property type="entry name" value="alpha/beta hydrolase"/>
    <property type="match status" value="1"/>
</dbReference>
<gene>
    <name evidence="2" type="ORF">EV652_116208</name>
</gene>
<dbReference type="PANTHER" id="PTHR46623">
    <property type="entry name" value="CARBOXYMETHYLENEBUTENOLIDASE-RELATED"/>
    <property type="match status" value="1"/>
</dbReference>
<dbReference type="InterPro" id="IPR051049">
    <property type="entry name" value="Dienelactone_hydrolase-like"/>
</dbReference>
<dbReference type="Proteomes" id="UP000294508">
    <property type="component" value="Unassembled WGS sequence"/>
</dbReference>
<accession>A0A4R2H121</accession>
<proteinExistence type="predicted"/>
<evidence type="ECO:0000313" key="2">
    <source>
        <dbReference type="EMBL" id="TCO18180.1"/>
    </source>
</evidence>
<feature type="domain" description="Dienelactone hydrolase" evidence="1">
    <location>
        <begin position="11"/>
        <end position="204"/>
    </location>
</feature>
<organism evidence="2 3">
    <name type="scientific">Kribbella steppae</name>
    <dbReference type="NCBI Taxonomy" id="2512223"/>
    <lineage>
        <taxon>Bacteria</taxon>
        <taxon>Bacillati</taxon>
        <taxon>Actinomycetota</taxon>
        <taxon>Actinomycetes</taxon>
        <taxon>Propionibacteriales</taxon>
        <taxon>Kribbellaceae</taxon>
        <taxon>Kribbella</taxon>
    </lineage>
</organism>
<reference evidence="2 3" key="1">
    <citation type="journal article" date="2015" name="Stand. Genomic Sci.">
        <title>Genomic Encyclopedia of Bacterial and Archaeal Type Strains, Phase III: the genomes of soil and plant-associated and newly described type strains.</title>
        <authorList>
            <person name="Whitman W.B."/>
            <person name="Woyke T."/>
            <person name="Klenk H.P."/>
            <person name="Zhou Y."/>
            <person name="Lilburn T.G."/>
            <person name="Beck B.J."/>
            <person name="De Vos P."/>
            <person name="Vandamme P."/>
            <person name="Eisen J.A."/>
            <person name="Garrity G."/>
            <person name="Hugenholtz P."/>
            <person name="Kyrpides N.C."/>
        </authorList>
    </citation>
    <scope>NUCLEOTIDE SEQUENCE [LARGE SCALE GENOMIC DNA]</scope>
    <source>
        <strain evidence="2 3">VKM Ac-2572</strain>
    </source>
</reference>
<dbReference type="EMBL" id="SLWN01000016">
    <property type="protein sequence ID" value="TCO18180.1"/>
    <property type="molecule type" value="Genomic_DNA"/>
</dbReference>
<dbReference type="PANTHER" id="PTHR46623:SF6">
    <property type="entry name" value="ALPHA_BETA-HYDROLASES SUPERFAMILY PROTEIN"/>
    <property type="match status" value="1"/>
</dbReference>
<keyword evidence="3" id="KW-1185">Reference proteome</keyword>
<dbReference type="InterPro" id="IPR029058">
    <property type="entry name" value="AB_hydrolase_fold"/>
</dbReference>
<sequence length="213" mass="23009">MPVHEWNPGGDGPGVLLLQEIFGVSDYIKQRAADLAALGYYVIAPEIYWRLDDTELDESAPDLLEKAMAIVGRLDWDQAVVDSVAALEYLRSRDAGTAVVGFCFGGGLGFNVAAMSPADVLVSYYGSALPQLLDLAPKVTARSLHHFGDADAYLPVDDIVAVLDGAEVHRYPGAGHAFDNPLPAFHHAEASELAWRRTVEFLSRQLPTSQGSE</sequence>
<comment type="caution">
    <text evidence="2">The sequence shown here is derived from an EMBL/GenBank/DDBJ whole genome shotgun (WGS) entry which is preliminary data.</text>
</comment>
<dbReference type="InterPro" id="IPR002925">
    <property type="entry name" value="Dienelactn_hydro"/>
</dbReference>
<evidence type="ECO:0000313" key="3">
    <source>
        <dbReference type="Proteomes" id="UP000294508"/>
    </source>
</evidence>